<reference evidence="2" key="1">
    <citation type="submission" date="2022-11" db="UniProtKB">
        <authorList>
            <consortium name="WormBaseParasite"/>
        </authorList>
    </citation>
    <scope>IDENTIFICATION</scope>
</reference>
<name>A0A914W676_9BILA</name>
<dbReference type="Proteomes" id="UP000887566">
    <property type="component" value="Unplaced"/>
</dbReference>
<protein>
    <submittedName>
        <fullName evidence="2">Uncharacterized protein</fullName>
    </submittedName>
</protein>
<dbReference type="PROSITE" id="PS51257">
    <property type="entry name" value="PROKAR_LIPOPROTEIN"/>
    <property type="match status" value="1"/>
</dbReference>
<dbReference type="WBParaSite" id="PSAMB.scaffold3144size19477.g20458.t1">
    <property type="protein sequence ID" value="PSAMB.scaffold3144size19477.g20458.t1"/>
    <property type="gene ID" value="PSAMB.scaffold3144size19477.g20458"/>
</dbReference>
<evidence type="ECO:0000313" key="1">
    <source>
        <dbReference type="Proteomes" id="UP000887566"/>
    </source>
</evidence>
<accession>A0A914W676</accession>
<dbReference type="AlphaFoldDB" id="A0A914W676"/>
<organism evidence="1 2">
    <name type="scientific">Plectus sambesii</name>
    <dbReference type="NCBI Taxonomy" id="2011161"/>
    <lineage>
        <taxon>Eukaryota</taxon>
        <taxon>Metazoa</taxon>
        <taxon>Ecdysozoa</taxon>
        <taxon>Nematoda</taxon>
        <taxon>Chromadorea</taxon>
        <taxon>Plectida</taxon>
        <taxon>Plectina</taxon>
        <taxon>Plectoidea</taxon>
        <taxon>Plectidae</taxon>
        <taxon>Plectus</taxon>
    </lineage>
</organism>
<sequence length="204" mass="22439">MWGTLAKAAAVVLVAGSCYSMTAMTVKEFLSKPTLNATAHTLKTQIFANELIQMETAATTIEAEIMSYNPTLAVVWPRCPTPTCYNKNLTEQSDGSFICGSSQRQLGCAGVYWSDDVLVGATIAVMALINGRPESFDQYKIYTKSVARLTLLPTTFAKSFDLSKAFDKDDFPVYAKVRLLTNTAKKALEVEEVVEKSDDEDEEF</sequence>
<keyword evidence="1" id="KW-1185">Reference proteome</keyword>
<evidence type="ECO:0000313" key="2">
    <source>
        <dbReference type="WBParaSite" id="PSAMB.scaffold3144size19477.g20458.t1"/>
    </source>
</evidence>
<proteinExistence type="predicted"/>